<comment type="subcellular location">
    <subcellularLocation>
        <location evidence="2">Cell membrane</location>
    </subcellularLocation>
</comment>
<keyword evidence="6" id="KW-0547">Nucleotide-binding</keyword>
<comment type="catalytic activity">
    <reaction evidence="1">
        <text>ATP + protein L-histidine = ADP + protein N-phospho-L-histidine.</text>
        <dbReference type="EC" id="2.7.13.3"/>
    </reaction>
</comment>
<dbReference type="EMBL" id="BJYX01000029">
    <property type="protein sequence ID" value="GEO31883.1"/>
    <property type="molecule type" value="Genomic_DNA"/>
</dbReference>
<dbReference type="Gene3D" id="3.30.565.10">
    <property type="entry name" value="Histidine kinase-like ATPase, C-terminal domain"/>
    <property type="match status" value="1"/>
</dbReference>
<dbReference type="GO" id="GO:0005524">
    <property type="term" value="F:ATP binding"/>
    <property type="evidence" value="ECO:0007669"/>
    <property type="project" value="UniProtKB-KW"/>
</dbReference>
<dbReference type="CDD" id="cd00082">
    <property type="entry name" value="HisKA"/>
    <property type="match status" value="1"/>
</dbReference>
<dbReference type="GO" id="GO:0030295">
    <property type="term" value="F:protein kinase activator activity"/>
    <property type="evidence" value="ECO:0007669"/>
    <property type="project" value="TreeGrafter"/>
</dbReference>
<evidence type="ECO:0000256" key="6">
    <source>
        <dbReference type="ARBA" id="ARBA00022741"/>
    </source>
</evidence>
<dbReference type="Gene3D" id="1.10.287.130">
    <property type="match status" value="1"/>
</dbReference>
<keyword evidence="11" id="KW-0812">Transmembrane</keyword>
<dbReference type="PANTHER" id="PTHR42878">
    <property type="entry name" value="TWO-COMPONENT HISTIDINE KINASE"/>
    <property type="match status" value="1"/>
</dbReference>
<evidence type="ECO:0000256" key="7">
    <source>
        <dbReference type="ARBA" id="ARBA00022777"/>
    </source>
</evidence>
<dbReference type="SUPFAM" id="SSF47384">
    <property type="entry name" value="Homodimeric domain of signal transducing histidine kinase"/>
    <property type="match status" value="1"/>
</dbReference>
<dbReference type="InterPro" id="IPR003594">
    <property type="entry name" value="HATPase_dom"/>
</dbReference>
<organism evidence="13 14">
    <name type="scientific">Terrabacter aerolatus</name>
    <dbReference type="NCBI Taxonomy" id="422442"/>
    <lineage>
        <taxon>Bacteria</taxon>
        <taxon>Bacillati</taxon>
        <taxon>Actinomycetota</taxon>
        <taxon>Actinomycetes</taxon>
        <taxon>Micrococcales</taxon>
        <taxon>Intrasporangiaceae</taxon>
        <taxon>Terrabacter</taxon>
    </lineage>
</organism>
<dbReference type="EC" id="2.7.13.3" evidence="3"/>
<evidence type="ECO:0000256" key="8">
    <source>
        <dbReference type="ARBA" id="ARBA00022840"/>
    </source>
</evidence>
<dbReference type="InterPro" id="IPR005467">
    <property type="entry name" value="His_kinase_dom"/>
</dbReference>
<keyword evidence="4" id="KW-0597">Phosphoprotein</keyword>
<dbReference type="CDD" id="cd00075">
    <property type="entry name" value="HATPase"/>
    <property type="match status" value="1"/>
</dbReference>
<keyword evidence="11" id="KW-1133">Transmembrane helix</keyword>
<dbReference type="SMART" id="SM00387">
    <property type="entry name" value="HATPase_c"/>
    <property type="match status" value="1"/>
</dbReference>
<comment type="caution">
    <text evidence="13">The sequence shown here is derived from an EMBL/GenBank/DDBJ whole genome shotgun (WGS) entry which is preliminary data.</text>
</comment>
<gene>
    <name evidence="13" type="ORF">TAE01_36930</name>
</gene>
<dbReference type="GO" id="GO:0000155">
    <property type="term" value="F:phosphorelay sensor kinase activity"/>
    <property type="evidence" value="ECO:0007669"/>
    <property type="project" value="InterPro"/>
</dbReference>
<dbReference type="InterPro" id="IPR003661">
    <property type="entry name" value="HisK_dim/P_dom"/>
</dbReference>
<dbReference type="PRINTS" id="PR00344">
    <property type="entry name" value="BCTRLSENSOR"/>
</dbReference>
<keyword evidence="9" id="KW-0902">Two-component regulatory system</keyword>
<dbReference type="GO" id="GO:0007234">
    <property type="term" value="P:osmosensory signaling via phosphorelay pathway"/>
    <property type="evidence" value="ECO:0007669"/>
    <property type="project" value="TreeGrafter"/>
</dbReference>
<evidence type="ECO:0000256" key="4">
    <source>
        <dbReference type="ARBA" id="ARBA00022553"/>
    </source>
</evidence>
<name>A0A512D5Y6_9MICO</name>
<dbReference type="PANTHER" id="PTHR42878:SF7">
    <property type="entry name" value="SENSOR HISTIDINE KINASE GLRK"/>
    <property type="match status" value="1"/>
</dbReference>
<feature type="transmembrane region" description="Helical" evidence="11">
    <location>
        <begin position="125"/>
        <end position="147"/>
    </location>
</feature>
<proteinExistence type="predicted"/>
<keyword evidence="8" id="KW-0067">ATP-binding</keyword>
<dbReference type="InterPro" id="IPR004358">
    <property type="entry name" value="Sig_transdc_His_kin-like_C"/>
</dbReference>
<evidence type="ECO:0000313" key="13">
    <source>
        <dbReference type="EMBL" id="GEO31883.1"/>
    </source>
</evidence>
<dbReference type="InterPro" id="IPR036097">
    <property type="entry name" value="HisK_dim/P_sf"/>
</dbReference>
<sequence length="403" mass="42073">MALRVGATTALVVLLAIISTAVIFDRQQVAEIRSRTETAARTADDVVDAPPGMWLVKLTDSGHEATRTMPSDLVEQVVAYGQDMSGQTSFMADGHPWPAWVDQREGASYVAVYDMRLHTGEEQRLLMSTIAAGIVGVLLAALTGLLAGRRAVRPLGEAMELQRQFVADASHELRTPLAVISTRAQMLRRHVAGDAAGGGDEAAARRLAEVDQLVHDTQAMADVVSDLLLSAQLEHVDEVADRVDLAALASEVVTSLMPYAAERGVTLVDEGAAGAAGAVGAVGGGTCVVEGVGPSLRRSVLALVDNATAHSDKGSRIEVRSSAFGGQVRVDVVDHGDGVEVADIQRLTRRFSRGDGASGGRRVGLGLALVTQIVRSHGGRLDVSETPGGGATFTILIPAAADD</sequence>
<dbReference type="SUPFAM" id="SSF55874">
    <property type="entry name" value="ATPase domain of HSP90 chaperone/DNA topoisomerase II/histidine kinase"/>
    <property type="match status" value="1"/>
</dbReference>
<keyword evidence="7" id="KW-0418">Kinase</keyword>
<dbReference type="GO" id="GO:0005886">
    <property type="term" value="C:plasma membrane"/>
    <property type="evidence" value="ECO:0007669"/>
    <property type="project" value="UniProtKB-SubCell"/>
</dbReference>
<evidence type="ECO:0000256" key="2">
    <source>
        <dbReference type="ARBA" id="ARBA00004236"/>
    </source>
</evidence>
<accession>A0A512D5Y6</accession>
<evidence type="ECO:0000256" key="3">
    <source>
        <dbReference type="ARBA" id="ARBA00012438"/>
    </source>
</evidence>
<evidence type="ECO:0000256" key="9">
    <source>
        <dbReference type="ARBA" id="ARBA00023012"/>
    </source>
</evidence>
<evidence type="ECO:0000256" key="11">
    <source>
        <dbReference type="SAM" id="Phobius"/>
    </source>
</evidence>
<keyword evidence="14" id="KW-1185">Reference proteome</keyword>
<dbReference type="GO" id="GO:0000156">
    <property type="term" value="F:phosphorelay response regulator activity"/>
    <property type="evidence" value="ECO:0007669"/>
    <property type="project" value="TreeGrafter"/>
</dbReference>
<dbReference type="InterPro" id="IPR036890">
    <property type="entry name" value="HATPase_C_sf"/>
</dbReference>
<dbReference type="Pfam" id="PF02518">
    <property type="entry name" value="HATPase_c"/>
    <property type="match status" value="1"/>
</dbReference>
<dbReference type="AlphaFoldDB" id="A0A512D5Y6"/>
<evidence type="ECO:0000256" key="10">
    <source>
        <dbReference type="ARBA" id="ARBA00039401"/>
    </source>
</evidence>
<evidence type="ECO:0000256" key="1">
    <source>
        <dbReference type="ARBA" id="ARBA00000085"/>
    </source>
</evidence>
<evidence type="ECO:0000259" key="12">
    <source>
        <dbReference type="PROSITE" id="PS50109"/>
    </source>
</evidence>
<keyword evidence="11" id="KW-0472">Membrane</keyword>
<dbReference type="Pfam" id="PF00512">
    <property type="entry name" value="HisKA"/>
    <property type="match status" value="1"/>
</dbReference>
<keyword evidence="5" id="KW-0808">Transferase</keyword>
<feature type="domain" description="Histidine kinase" evidence="12">
    <location>
        <begin position="168"/>
        <end position="401"/>
    </location>
</feature>
<dbReference type="InterPro" id="IPR050351">
    <property type="entry name" value="BphY/WalK/GraS-like"/>
</dbReference>
<dbReference type="Proteomes" id="UP000321534">
    <property type="component" value="Unassembled WGS sequence"/>
</dbReference>
<evidence type="ECO:0000256" key="5">
    <source>
        <dbReference type="ARBA" id="ARBA00022679"/>
    </source>
</evidence>
<protein>
    <recommendedName>
        <fullName evidence="10">Sensor-like histidine kinase SenX3</fullName>
        <ecNumber evidence="3">2.7.13.3</ecNumber>
    </recommendedName>
</protein>
<reference evidence="13 14" key="1">
    <citation type="submission" date="2019-07" db="EMBL/GenBank/DDBJ databases">
        <title>Whole genome shotgun sequence of Terrabacter aerolatus NBRC 106305.</title>
        <authorList>
            <person name="Hosoyama A."/>
            <person name="Uohara A."/>
            <person name="Ohji S."/>
            <person name="Ichikawa N."/>
        </authorList>
    </citation>
    <scope>NUCLEOTIDE SEQUENCE [LARGE SCALE GENOMIC DNA]</scope>
    <source>
        <strain evidence="13 14">NBRC 106305</strain>
    </source>
</reference>
<dbReference type="PROSITE" id="PS50109">
    <property type="entry name" value="HIS_KIN"/>
    <property type="match status" value="1"/>
</dbReference>
<evidence type="ECO:0000313" key="14">
    <source>
        <dbReference type="Proteomes" id="UP000321534"/>
    </source>
</evidence>
<dbReference type="SMART" id="SM00388">
    <property type="entry name" value="HisKA"/>
    <property type="match status" value="1"/>
</dbReference>
<feature type="transmembrane region" description="Helical" evidence="11">
    <location>
        <begin position="6"/>
        <end position="24"/>
    </location>
</feature>